<keyword evidence="13" id="KW-1185">Reference proteome</keyword>
<keyword evidence="4 8" id="KW-1133">Transmembrane helix</keyword>
<feature type="domain" description="GtrA/DPMS transmembrane" evidence="9">
    <location>
        <begin position="7"/>
        <end position="116"/>
    </location>
</feature>
<evidence type="ECO:0000256" key="1">
    <source>
        <dbReference type="ARBA" id="ARBA00004141"/>
    </source>
</evidence>
<evidence type="ECO:0000256" key="5">
    <source>
        <dbReference type="ARBA" id="ARBA00023136"/>
    </source>
</evidence>
<organism evidence="11 12">
    <name type="scientific">Winslowiella iniecta</name>
    <dbReference type="NCBI Taxonomy" id="1560201"/>
    <lineage>
        <taxon>Bacteria</taxon>
        <taxon>Pseudomonadati</taxon>
        <taxon>Pseudomonadota</taxon>
        <taxon>Gammaproteobacteria</taxon>
        <taxon>Enterobacterales</taxon>
        <taxon>Erwiniaceae</taxon>
        <taxon>Winslowiella</taxon>
    </lineage>
</organism>
<gene>
    <name evidence="10" type="ORF">NG42_14035</name>
    <name evidence="11" type="ORF">NG43_12860</name>
</gene>
<evidence type="ECO:0000313" key="13">
    <source>
        <dbReference type="Proteomes" id="UP000037088"/>
    </source>
</evidence>
<evidence type="ECO:0000256" key="8">
    <source>
        <dbReference type="SAM" id="Phobius"/>
    </source>
</evidence>
<reference evidence="12 13" key="1">
    <citation type="journal article" date="2015" name="Int. J. Syst. Evol. Microbiol.">
        <title>Erwinia iniecta sp. nov., isolated from Russian wheat aphids (Diuraphis noxia).</title>
        <authorList>
            <person name="Campillo T."/>
            <person name="Luna E."/>
            <person name="Portier P."/>
            <person name="Fischer-Le Saux M."/>
            <person name="Lapitan N."/>
            <person name="Tisserat N.A."/>
            <person name="Leach J.E."/>
        </authorList>
    </citation>
    <scope>NUCLEOTIDE SEQUENCE [LARGE SCALE GENOMIC DNA]</scope>
    <source>
        <strain evidence="10 13">B120</strain>
        <strain evidence="11 12">B149</strain>
    </source>
</reference>
<comment type="similarity">
    <text evidence="7">Belongs to the gtrA family.</text>
</comment>
<feature type="transmembrane region" description="Helical" evidence="8">
    <location>
        <begin position="36"/>
        <end position="55"/>
    </location>
</feature>
<keyword evidence="2 7" id="KW-0813">Transport</keyword>
<dbReference type="InterPro" id="IPR016480">
    <property type="entry name" value="Glc_translocase_bactprenl-link"/>
</dbReference>
<dbReference type="PANTHER" id="PTHR38459">
    <property type="entry name" value="PROPHAGE BACTOPRENOL-LINKED GLUCOSE TRANSLOCASE HOMOLOG"/>
    <property type="match status" value="1"/>
</dbReference>
<dbReference type="AlphaFoldDB" id="A0A0L7TBA6"/>
<sequence length="120" mass="13543">MFKLFARYASVGVVNTAIHWLAFSVIMHTAGVSQTLSNLSAFCIAVTFSFFANARWTFDSETTSFRYMLYVLFMGSMAAFVGWLADKCELPALFTLVVFSGVSLVCGFFYSKYIIFRELK</sequence>
<accession>A0A0L7TBA6</accession>
<dbReference type="Proteomes" id="UP000036851">
    <property type="component" value="Unassembled WGS sequence"/>
</dbReference>
<dbReference type="PATRIC" id="fig|1560201.3.peg.2983"/>
<evidence type="ECO:0000256" key="6">
    <source>
        <dbReference type="ARBA" id="ARBA00025595"/>
    </source>
</evidence>
<evidence type="ECO:0000256" key="4">
    <source>
        <dbReference type="ARBA" id="ARBA00022989"/>
    </source>
</evidence>
<comment type="function">
    <text evidence="6 7">Involved in O antigen modification. Involved in the translocation of bactoprenol-linked glucose across the cytoplasmic membrane.</text>
</comment>
<evidence type="ECO:0000313" key="12">
    <source>
        <dbReference type="Proteomes" id="UP000036851"/>
    </source>
</evidence>
<dbReference type="GO" id="GO:0005886">
    <property type="term" value="C:plasma membrane"/>
    <property type="evidence" value="ECO:0007669"/>
    <property type="project" value="TreeGrafter"/>
</dbReference>
<proteinExistence type="inferred from homology"/>
<dbReference type="EMBL" id="JRXF01000019">
    <property type="protein sequence ID" value="KOC92643.1"/>
    <property type="molecule type" value="Genomic_DNA"/>
</dbReference>
<dbReference type="EMBL" id="JRXE01000019">
    <property type="protein sequence ID" value="KOC88996.1"/>
    <property type="molecule type" value="Genomic_DNA"/>
</dbReference>
<dbReference type="Proteomes" id="UP000037088">
    <property type="component" value="Unassembled WGS sequence"/>
</dbReference>
<evidence type="ECO:0000256" key="2">
    <source>
        <dbReference type="ARBA" id="ARBA00022448"/>
    </source>
</evidence>
<dbReference type="PANTHER" id="PTHR38459:SF1">
    <property type="entry name" value="PROPHAGE BACTOPRENOL-LINKED GLUCOSE TRANSLOCASE HOMOLOG"/>
    <property type="match status" value="1"/>
</dbReference>
<keyword evidence="5 8" id="KW-0472">Membrane</keyword>
<evidence type="ECO:0000256" key="3">
    <source>
        <dbReference type="ARBA" id="ARBA00022692"/>
    </source>
</evidence>
<dbReference type="InterPro" id="IPR007267">
    <property type="entry name" value="GtrA_DPMS_TM"/>
</dbReference>
<comment type="subcellular location">
    <subcellularLocation>
        <location evidence="1">Membrane</location>
        <topology evidence="1">Multi-pass membrane protein</topology>
    </subcellularLocation>
</comment>
<feature type="transmembrane region" description="Helical" evidence="8">
    <location>
        <begin position="12"/>
        <end position="30"/>
    </location>
</feature>
<keyword evidence="3 8" id="KW-0812">Transmembrane</keyword>
<evidence type="ECO:0000256" key="7">
    <source>
        <dbReference type="PIRNR" id="PIRNR006298"/>
    </source>
</evidence>
<dbReference type="InterPro" id="IPR051401">
    <property type="entry name" value="GtrA_CellWall_Glycosyl"/>
</dbReference>
<dbReference type="OrthoDB" id="5616234at2"/>
<feature type="transmembrane region" description="Helical" evidence="8">
    <location>
        <begin position="91"/>
        <end position="110"/>
    </location>
</feature>
<evidence type="ECO:0000313" key="10">
    <source>
        <dbReference type="EMBL" id="KOC88996.1"/>
    </source>
</evidence>
<feature type="transmembrane region" description="Helical" evidence="8">
    <location>
        <begin position="67"/>
        <end position="85"/>
    </location>
</feature>
<dbReference type="Pfam" id="PF04138">
    <property type="entry name" value="GtrA_DPMS_TM"/>
    <property type="match status" value="1"/>
</dbReference>
<dbReference type="PIRSF" id="PIRSF006298">
    <property type="entry name" value="GtrA_prd"/>
    <property type="match status" value="1"/>
</dbReference>
<evidence type="ECO:0000313" key="11">
    <source>
        <dbReference type="EMBL" id="KOC92643.1"/>
    </source>
</evidence>
<comment type="caution">
    <text evidence="11">The sequence shown here is derived from an EMBL/GenBank/DDBJ whole genome shotgun (WGS) entry which is preliminary data.</text>
</comment>
<dbReference type="STRING" id="1560201.NG42_14035"/>
<evidence type="ECO:0000259" key="9">
    <source>
        <dbReference type="Pfam" id="PF04138"/>
    </source>
</evidence>
<protein>
    <recommendedName>
        <fullName evidence="7">Bactoprenol-linked glucose translocase</fullName>
    </recommendedName>
</protein>
<dbReference type="RefSeq" id="WP_052900079.1">
    <property type="nucleotide sequence ID" value="NZ_JRXE01000019.1"/>
</dbReference>
<name>A0A0L7TBA6_9GAMM</name>
<dbReference type="GO" id="GO:0000271">
    <property type="term" value="P:polysaccharide biosynthetic process"/>
    <property type="evidence" value="ECO:0007669"/>
    <property type="project" value="InterPro"/>
</dbReference>